<dbReference type="STRING" id="243365.CV_3382"/>
<evidence type="ECO:0000256" key="1">
    <source>
        <dbReference type="SAM" id="MobiDB-lite"/>
    </source>
</evidence>
<reference evidence="2 3" key="1">
    <citation type="journal article" date="2003" name="Proc. Natl. Acad. Sci. U.S.A.">
        <title>The complete genome sequence of Chromobacterium violaceum reveals remarkable and exploitable bacterial adaptability.</title>
        <authorList>
            <person name="Vasconcelos A.T.R."/>
            <person name="de Almeida D.F."/>
            <person name="Almeida F.C."/>
            <person name="de Almeida L.G.P."/>
            <person name="de Almeida R."/>
            <person name="Goncalves J.A.A."/>
            <person name="Andrade E.M."/>
            <person name="Antonio R.V."/>
            <person name="Araripe J."/>
            <person name="de Araujo M.F.F."/>
            <person name="Filho S.A."/>
            <person name="Azevedo V."/>
            <person name="Batista A.J."/>
            <person name="Bataus L.A.M."/>
            <person name="Batista J.S."/>
            <person name="Belo A."/>
            <person name="vander Berg C."/>
            <person name="Blamey J."/>
            <person name="Bogo M."/>
            <person name="Bonato S."/>
            <person name="Bordignon J."/>
            <person name="Brito C.A."/>
            <person name="Brocchi M."/>
            <person name="Burity H.A."/>
            <person name="Camargo A.A."/>
            <person name="Cardoso D.D.P."/>
            <person name="Carneiro N.P."/>
            <person name="Carraro D.M."/>
            <person name="Carvalho C.M.B."/>
            <person name="Cascardo J.C.M."/>
            <person name="Cavada B.S."/>
            <person name="Chueire L.M.O."/>
            <person name="Pasa T.B.C."/>
            <person name="Duran N."/>
            <person name="Fagundes N."/>
            <person name="Falcao C.L."/>
            <person name="Fantinatti F."/>
            <person name="Farias I.P."/>
            <person name="Felipe M.S.S."/>
            <person name="Ferrari L.P."/>
            <person name="Ferro J.A."/>
            <person name="Ferro M.I.T."/>
            <person name="Franco G.R."/>
            <person name="Freitas N.S.A."/>
            <person name="Furlan L.R."/>
            <person name="Gazzinelli R.T."/>
            <person name="Gomes E.A."/>
            <person name="Goncalves P.R."/>
            <person name="Grangeiro T.B."/>
            <person name="Grattapaglia D."/>
            <person name="Grisard E.C."/>
            <person name="Guimaraes C.T."/>
            <person name="Hanna E.S."/>
            <person name="Hungria M."/>
            <person name="Jardim S.N."/>
            <person name="Laurino J."/>
            <person name="Leoi L.C.T."/>
            <person name="Fassarella L."/>
            <person name="Lima A."/>
            <person name="Loureiro M.F."/>
            <person name="Lyra M.C.P."/>
            <person name="Macedo M."/>
            <person name="Madeira H.M.F."/>
            <person name="Manfio G.P."/>
            <person name="Maranhao A.Q."/>
            <person name="Martins W.S."/>
            <person name="di Mauro S.M.Z."/>
            <person name="de Medeiros S.R.B."/>
            <person name="Meissner R.D.V."/>
            <person name="Menck C.F.M."/>
            <person name="Moreira M.A.M."/>
            <person name="Nascimento F.F."/>
            <person name="Nicolas M.F."/>
            <person name="Oliveira J.G."/>
            <person name="Oliveira S.C."/>
            <person name="Paixao R.F.C."/>
            <person name="Parente J.A."/>
            <person name="Pedrosa F.O."/>
            <person name="Pena S.J.D."/>
            <person name="Perreira J.O."/>
            <person name="Perreira M."/>
            <person name="Pinto L.S.R.C."/>
            <person name="Pinto L.S."/>
            <person name="Porto J.I.R."/>
            <person name="Potrich D.P."/>
            <person name="Neto C.E.R."/>
            <person name="Reis A.M.M."/>
            <person name="Rigo L.U."/>
            <person name="Rondinelli E."/>
            <person name="dos Santos E.B.P."/>
            <person name="Santos F.R."/>
            <person name="Schneider M.P.C."/>
            <person name="Seuanez H.N."/>
            <person name="Silva A.M.R."/>
            <person name="da Silva A.L.C."/>
            <person name="Silva D.W."/>
            <person name="Silva R."/>
            <person name="Simoes I.C."/>
            <person name="Simon D."/>
            <person name="Soares C.M.A."/>
            <person name="Soares R.B.A."/>
            <person name="Souza E.M."/>
            <person name="Souza K.R.L."/>
            <person name="Souza R.C."/>
            <person name="Steffens M.B.R."/>
            <person name="Steindel M."/>
            <person name="Teixeira S.R."/>
            <person name="Urmenyi T."/>
            <person name="Vettore A."/>
            <person name="Wassem R."/>
            <person name="Zaha A."/>
            <person name="Simpson A.J.G."/>
        </authorList>
    </citation>
    <scope>NUCLEOTIDE SEQUENCE [LARGE SCALE GENOMIC DNA]</scope>
    <source>
        <strain evidence="3">ATCC 12472 / DSM 30191 / JCM 1249 / NBRC 12614 / NCIMB 9131 / NCTC 9757</strain>
    </source>
</reference>
<name>Q7NSN8_CHRVO</name>
<dbReference type="AlphaFoldDB" id="Q7NSN8"/>
<evidence type="ECO:0000313" key="2">
    <source>
        <dbReference type="EMBL" id="AAQ61046.1"/>
    </source>
</evidence>
<gene>
    <name evidence="2" type="ordered locus">CV_3382</name>
</gene>
<dbReference type="KEGG" id="cvi:CV_3382"/>
<feature type="region of interest" description="Disordered" evidence="1">
    <location>
        <begin position="1"/>
        <end position="70"/>
    </location>
</feature>
<organism evidence="2 3">
    <name type="scientific">Chromobacterium violaceum (strain ATCC 12472 / DSM 30191 / JCM 1249 / CCUG 213 / NBRC 12614 / NCIMB 9131 / NCTC 9757 / MK)</name>
    <dbReference type="NCBI Taxonomy" id="243365"/>
    <lineage>
        <taxon>Bacteria</taxon>
        <taxon>Pseudomonadati</taxon>
        <taxon>Pseudomonadota</taxon>
        <taxon>Betaproteobacteria</taxon>
        <taxon>Neisseriales</taxon>
        <taxon>Chromobacteriaceae</taxon>
        <taxon>Chromobacterium</taxon>
    </lineage>
</organism>
<dbReference type="HOGENOM" id="CLU_2750464_0_0_4"/>
<keyword evidence="3" id="KW-1185">Reference proteome</keyword>
<dbReference type="Proteomes" id="UP000001424">
    <property type="component" value="Chromosome"/>
</dbReference>
<protein>
    <submittedName>
        <fullName evidence="2">Uncharacterized protein</fullName>
    </submittedName>
</protein>
<proteinExistence type="predicted"/>
<evidence type="ECO:0000313" key="3">
    <source>
        <dbReference type="Proteomes" id="UP000001424"/>
    </source>
</evidence>
<dbReference type="EMBL" id="AE016825">
    <property type="protein sequence ID" value="AAQ61046.1"/>
    <property type="molecule type" value="Genomic_DNA"/>
</dbReference>
<sequence>MSLIYSASAGILTHPRPSASMQTRMRSLPSGQALAWARSETPAPDAFQRQGDDPRALSFTRAGGRRRPST</sequence>
<accession>Q7NSN8</accession>